<comment type="caution">
    <text evidence="1">The sequence shown here is derived from an EMBL/GenBank/DDBJ whole genome shotgun (WGS) entry which is preliminary data.</text>
</comment>
<dbReference type="AlphaFoldDB" id="A0A1R1QZI0"/>
<dbReference type="EMBL" id="MTJL01000001">
    <property type="protein sequence ID" value="OMI10066.1"/>
    <property type="molecule type" value="Genomic_DNA"/>
</dbReference>
<evidence type="ECO:0000313" key="2">
    <source>
        <dbReference type="Proteomes" id="UP000187367"/>
    </source>
</evidence>
<keyword evidence="2" id="KW-1185">Reference proteome</keyword>
<dbReference type="Proteomes" id="UP000187367">
    <property type="component" value="Unassembled WGS sequence"/>
</dbReference>
<organism evidence="1 2">
    <name type="scientific">Bacillus swezeyi</name>
    <dbReference type="NCBI Taxonomy" id="1925020"/>
    <lineage>
        <taxon>Bacteria</taxon>
        <taxon>Bacillati</taxon>
        <taxon>Bacillota</taxon>
        <taxon>Bacilli</taxon>
        <taxon>Bacillales</taxon>
        <taxon>Bacillaceae</taxon>
        <taxon>Bacillus</taxon>
    </lineage>
</organism>
<dbReference type="RefSeq" id="WP_076761979.1">
    <property type="nucleotide sequence ID" value="NZ_JARMMH010000006.1"/>
</dbReference>
<accession>A0A1R1QZI0</accession>
<evidence type="ECO:0000313" key="1">
    <source>
        <dbReference type="EMBL" id="OMI10066.1"/>
    </source>
</evidence>
<name>A0A1R1QZI0_9BACI</name>
<sequence>MNKIRDVPRVGHPFYLERRALMKAVINAHTGRTAQSILLSRLILYGKIRRSTDSSAGGAILFEPCAS</sequence>
<protein>
    <submittedName>
        <fullName evidence="1">Uncharacterized protein</fullName>
    </submittedName>
</protein>
<gene>
    <name evidence="1" type="ORF">BW143_00240</name>
</gene>
<proteinExistence type="predicted"/>
<reference evidence="1 2" key="1">
    <citation type="submission" date="2017-01" db="EMBL/GenBank/DDBJ databases">
        <title>Bacillus phylogenomics.</title>
        <authorList>
            <person name="Dunlap C."/>
        </authorList>
    </citation>
    <scope>NUCLEOTIDE SEQUENCE [LARGE SCALE GENOMIC DNA]</scope>
    <source>
        <strain evidence="1 2">NRRL B-41282</strain>
    </source>
</reference>